<dbReference type="EMBL" id="FOXO01000013">
    <property type="protein sequence ID" value="SFP96515.1"/>
    <property type="molecule type" value="Genomic_DNA"/>
</dbReference>
<dbReference type="Gene3D" id="1.25.40.10">
    <property type="entry name" value="Tetratricopeptide repeat domain"/>
    <property type="match status" value="2"/>
</dbReference>
<organism evidence="2 3">
    <name type="scientific">Butyrivibrio proteoclasticus</name>
    <dbReference type="NCBI Taxonomy" id="43305"/>
    <lineage>
        <taxon>Bacteria</taxon>
        <taxon>Bacillati</taxon>
        <taxon>Bacillota</taxon>
        <taxon>Clostridia</taxon>
        <taxon>Lachnospirales</taxon>
        <taxon>Lachnospiraceae</taxon>
        <taxon>Butyrivibrio</taxon>
    </lineage>
</organism>
<protein>
    <recommendedName>
        <fullName evidence="1">HTH cro/C1-type domain-containing protein</fullName>
    </recommendedName>
</protein>
<dbReference type="CDD" id="cd00093">
    <property type="entry name" value="HTH_XRE"/>
    <property type="match status" value="1"/>
</dbReference>
<feature type="domain" description="HTH cro/C1-type" evidence="1">
    <location>
        <begin position="319"/>
        <end position="373"/>
    </location>
</feature>
<dbReference type="RefSeq" id="WP_074887979.1">
    <property type="nucleotide sequence ID" value="NZ_FOXO01000013.1"/>
</dbReference>
<evidence type="ECO:0000313" key="3">
    <source>
        <dbReference type="Proteomes" id="UP000182624"/>
    </source>
</evidence>
<dbReference type="PROSITE" id="PS50943">
    <property type="entry name" value="HTH_CROC1"/>
    <property type="match status" value="1"/>
</dbReference>
<evidence type="ECO:0000259" key="1">
    <source>
        <dbReference type="PROSITE" id="PS50943"/>
    </source>
</evidence>
<dbReference type="SUPFAM" id="SSF47413">
    <property type="entry name" value="lambda repressor-like DNA-binding domains"/>
    <property type="match status" value="2"/>
</dbReference>
<reference evidence="3" key="1">
    <citation type="submission" date="2016-10" db="EMBL/GenBank/DDBJ databases">
        <authorList>
            <person name="Varghese N."/>
            <person name="Submissions S."/>
        </authorList>
    </citation>
    <scope>NUCLEOTIDE SEQUENCE [LARGE SCALE GENOMIC DNA]</scope>
    <source>
        <strain evidence="3">P18</strain>
    </source>
</reference>
<dbReference type="Proteomes" id="UP000182624">
    <property type="component" value="Unassembled WGS sequence"/>
</dbReference>
<keyword evidence="3" id="KW-1185">Reference proteome</keyword>
<proteinExistence type="predicted"/>
<gene>
    <name evidence="2" type="ORF">SAMN04487928_11383</name>
</gene>
<dbReference type="InterPro" id="IPR010982">
    <property type="entry name" value="Lambda_DNA-bd_dom_sf"/>
</dbReference>
<name>A0A1I5UMQ0_9FIRM</name>
<dbReference type="InterPro" id="IPR001387">
    <property type="entry name" value="Cro/C1-type_HTH"/>
</dbReference>
<evidence type="ECO:0000313" key="2">
    <source>
        <dbReference type="EMBL" id="SFP96515.1"/>
    </source>
</evidence>
<sequence length="616" mass="72590">MRDDIKFHAFMKMTREAANVSLEETGKGLYTKSMMAQIEKGTTLPDYMMRNRIMSRLGISSEGYEDFLQPDEYKRYLKRMELIKLIESKKFAEAEDQVNPVIFDEDLNLNKLELQFYYDMKARCLHFRKAPWEEVFEMYKKACSLTMIIEEVCEKKFGVWAIPEYFLLFKLLEAKAECSVTPDGSSKIADVCLLLLDHLEESAIDILGKAKVYTAGAVALGNIAHKNDYVQVDKKTVLEQYDKALEYLKQKSRSYYIAEILSGKISVLEESGNDEELRKAKELYELFAEIYSEYDVDYYMDYNCYIYRDSDIYCIGDVIKSRRQMLQISREELANRVKCSYRTLMRIENSAISAQKAVLRPIMDELNINCDYTRSDIITDDREVVDRYYALTNMINNYVAADYDVLCKELEERIDMSYDNNKQLIDIIELFLALGGGKITREQYIYKLKEDLALTLPVPVMEIKEGYLLHSELDLLIAIGKYIDEEKEKGHLMEYLQYCCDNHESGGYPVNYGTYEMVMIWLADEYSDVDRIEKVEEVARELLTLELKSHRLFELHGALYMLFRNNAKIEERENRYYEQSIDKMIKICDFINNSVHKEYYKLIKEMIEKKEDWKHY</sequence>
<dbReference type="SMART" id="SM00530">
    <property type="entry name" value="HTH_XRE"/>
    <property type="match status" value="2"/>
</dbReference>
<dbReference type="AlphaFoldDB" id="A0A1I5UMQ0"/>
<accession>A0A1I5UMQ0</accession>
<dbReference type="GO" id="GO:0003677">
    <property type="term" value="F:DNA binding"/>
    <property type="evidence" value="ECO:0007669"/>
    <property type="project" value="InterPro"/>
</dbReference>
<dbReference type="InterPro" id="IPR011990">
    <property type="entry name" value="TPR-like_helical_dom_sf"/>
</dbReference>
<dbReference type="OrthoDB" id="2000361at2"/>